<keyword evidence="2" id="KW-0812">Transmembrane</keyword>
<evidence type="ECO:0000256" key="3">
    <source>
        <dbReference type="SAM" id="SignalP"/>
    </source>
</evidence>
<reference evidence="4 5" key="1">
    <citation type="submission" date="2024-04" db="EMBL/GenBank/DDBJ databases">
        <title>Polymorphospora sp. isolated from Baiyangdian Lake in Xiong'an New Area.</title>
        <authorList>
            <person name="Zhang X."/>
            <person name="Liu J."/>
        </authorList>
    </citation>
    <scope>NUCLEOTIDE SEQUENCE [LARGE SCALE GENOMIC DNA]</scope>
    <source>
        <strain evidence="4 5">2-325</strain>
    </source>
</reference>
<keyword evidence="3" id="KW-0732">Signal</keyword>
<organism evidence="4 5">
    <name type="scientific">Polymorphospora lycopeni</name>
    <dbReference type="NCBI Taxonomy" id="3140240"/>
    <lineage>
        <taxon>Bacteria</taxon>
        <taxon>Bacillati</taxon>
        <taxon>Actinomycetota</taxon>
        <taxon>Actinomycetes</taxon>
        <taxon>Micromonosporales</taxon>
        <taxon>Micromonosporaceae</taxon>
        <taxon>Polymorphospora</taxon>
    </lineage>
</organism>
<evidence type="ECO:0000313" key="5">
    <source>
        <dbReference type="Proteomes" id="UP001582793"/>
    </source>
</evidence>
<feature type="chain" id="PRO_5045140044" evidence="3">
    <location>
        <begin position="31"/>
        <end position="286"/>
    </location>
</feature>
<dbReference type="PROSITE" id="PS51318">
    <property type="entry name" value="TAT"/>
    <property type="match status" value="1"/>
</dbReference>
<feature type="transmembrane region" description="Helical" evidence="2">
    <location>
        <begin position="219"/>
        <end position="245"/>
    </location>
</feature>
<keyword evidence="2" id="KW-1133">Transmembrane helix</keyword>
<feature type="region of interest" description="Disordered" evidence="1">
    <location>
        <begin position="150"/>
        <end position="214"/>
    </location>
</feature>
<keyword evidence="2" id="KW-0472">Membrane</keyword>
<sequence length="286" mass="28568">MTVRRGAIRLATVLALVGGLVAVGASPAMADEDRVSVKLPGSFKVGSPSGVTVTVAKRTEGCVTVRTALAFNLPQLSPDQVEVQVADDGEWRRVITSDGGGGLIVTERTAPEKSRLCERKSVSMRYRVQFLAGAPSGTVNVVAEAYGNPGGVLDRAAGTRRVTGGVSPTPARPSKSPTPSPSASPSPSESAVEPSEETVPVAEGSPAAAAPPSGGGGGFFGVGTMVMTAGVGMVVAGVVLLIFLLRRGRGGDGPGPGGGYGFGSPPPGPRGGGDGDATAILPRVPY</sequence>
<dbReference type="InterPro" id="IPR006311">
    <property type="entry name" value="TAT_signal"/>
</dbReference>
<comment type="caution">
    <text evidence="4">The sequence shown here is derived from an EMBL/GenBank/DDBJ whole genome shotgun (WGS) entry which is preliminary data.</text>
</comment>
<dbReference type="Proteomes" id="UP001582793">
    <property type="component" value="Unassembled WGS sequence"/>
</dbReference>
<name>A0ABV5D041_9ACTN</name>
<feature type="compositionally biased region" description="Low complexity" evidence="1">
    <location>
        <begin position="185"/>
        <end position="212"/>
    </location>
</feature>
<protein>
    <submittedName>
        <fullName evidence="4">Uncharacterized protein</fullName>
    </submittedName>
</protein>
<gene>
    <name evidence="4" type="ORF">AAFH96_26600</name>
</gene>
<evidence type="ECO:0000256" key="2">
    <source>
        <dbReference type="SAM" id="Phobius"/>
    </source>
</evidence>
<proteinExistence type="predicted"/>
<evidence type="ECO:0000256" key="1">
    <source>
        <dbReference type="SAM" id="MobiDB-lite"/>
    </source>
</evidence>
<feature type="signal peptide" evidence="3">
    <location>
        <begin position="1"/>
        <end position="30"/>
    </location>
</feature>
<dbReference type="RefSeq" id="WP_375736022.1">
    <property type="nucleotide sequence ID" value="NZ_JBCGDC010000101.1"/>
</dbReference>
<dbReference type="EMBL" id="JBCGDC010000101">
    <property type="protein sequence ID" value="MFB6396646.1"/>
    <property type="molecule type" value="Genomic_DNA"/>
</dbReference>
<accession>A0ABV5D041</accession>
<evidence type="ECO:0000313" key="4">
    <source>
        <dbReference type="EMBL" id="MFB6396646.1"/>
    </source>
</evidence>
<keyword evidence="5" id="KW-1185">Reference proteome</keyword>
<feature type="region of interest" description="Disordered" evidence="1">
    <location>
        <begin position="254"/>
        <end position="286"/>
    </location>
</feature>